<protein>
    <submittedName>
        <fullName evidence="2">DUF1015 family protein</fullName>
    </submittedName>
</protein>
<feature type="compositionally biased region" description="Polar residues" evidence="1">
    <location>
        <begin position="410"/>
        <end position="421"/>
    </location>
</feature>
<feature type="region of interest" description="Disordered" evidence="1">
    <location>
        <begin position="370"/>
        <end position="421"/>
    </location>
</feature>
<gene>
    <name evidence="2" type="ORF">ACH407_35045</name>
</gene>
<feature type="compositionally biased region" description="Basic and acidic residues" evidence="1">
    <location>
        <begin position="391"/>
        <end position="409"/>
    </location>
</feature>
<organism evidence="2 3">
    <name type="scientific">Streptomyces litmocidini</name>
    <dbReference type="NCBI Taxonomy" id="67318"/>
    <lineage>
        <taxon>Bacteria</taxon>
        <taxon>Bacillati</taxon>
        <taxon>Actinomycetota</taxon>
        <taxon>Actinomycetes</taxon>
        <taxon>Kitasatosporales</taxon>
        <taxon>Streptomycetaceae</taxon>
        <taxon>Streptomyces</taxon>
    </lineage>
</organism>
<evidence type="ECO:0000313" key="3">
    <source>
        <dbReference type="Proteomes" id="UP001611339"/>
    </source>
</evidence>
<evidence type="ECO:0000256" key="1">
    <source>
        <dbReference type="SAM" id="MobiDB-lite"/>
    </source>
</evidence>
<dbReference type="Proteomes" id="UP001611339">
    <property type="component" value="Unassembled WGS sequence"/>
</dbReference>
<dbReference type="Pfam" id="PF06245">
    <property type="entry name" value="DUF1015"/>
    <property type="match status" value="1"/>
</dbReference>
<proteinExistence type="predicted"/>
<keyword evidence="3" id="KW-1185">Reference proteome</keyword>
<dbReference type="PANTHER" id="PTHR36454">
    <property type="entry name" value="LMO2823 PROTEIN"/>
    <property type="match status" value="1"/>
</dbReference>
<sequence length="421" mass="45322">MRTGPLSTAAPLRPFRALRYGPAAGGPPHGLLSPPGDGVTADRAAALAAHPHAFLRLVRPDLLEGRETGGQADGTARLLREWTAREVLRRDADPSLYVVEQRTGDARVQRGLIGVLDLAHPGSAEVRPHEEVDPHRVRAQAHRRKAAGADLEPVLLCFDSSEADPDAAPSVEAGAACLDRVAAGRPLVETWAEGCRIRLWRVDDPVRLGTLDAYLAGRPLCIADGHHRWAAAEEQYRADPTGPGRTLLAMVVDVGRHPLTSSAIHRVLTGVPAAELLAAAGEPHPLPSRPAHAVDVRGLLPEHVHDPLAAYRLAERLIARVRPDGRGVEFEARRDRAVARAAATSGTALILPPVAFSAVRERAARGLLMPRKTTSLTPKPWSGLVVHRHHPESTSHHSEEQVCDWRESESITTAPSTTRPS</sequence>
<evidence type="ECO:0000313" key="2">
    <source>
        <dbReference type="EMBL" id="MFI1718766.1"/>
    </source>
</evidence>
<comment type="caution">
    <text evidence="2">The sequence shown here is derived from an EMBL/GenBank/DDBJ whole genome shotgun (WGS) entry which is preliminary data.</text>
</comment>
<accession>A0ABW7ULV3</accession>
<reference evidence="2 3" key="1">
    <citation type="submission" date="2024-10" db="EMBL/GenBank/DDBJ databases">
        <title>The Natural Products Discovery Center: Release of the First 8490 Sequenced Strains for Exploring Actinobacteria Biosynthetic Diversity.</title>
        <authorList>
            <person name="Kalkreuter E."/>
            <person name="Kautsar S.A."/>
            <person name="Yang D."/>
            <person name="Bader C.D."/>
            <person name="Teijaro C.N."/>
            <person name="Fluegel L."/>
            <person name="Davis C.M."/>
            <person name="Simpson J.R."/>
            <person name="Lauterbach L."/>
            <person name="Steele A.D."/>
            <person name="Gui C."/>
            <person name="Meng S."/>
            <person name="Li G."/>
            <person name="Viehrig K."/>
            <person name="Ye F."/>
            <person name="Su P."/>
            <person name="Kiefer A.F."/>
            <person name="Nichols A."/>
            <person name="Cepeda A.J."/>
            <person name="Yan W."/>
            <person name="Fan B."/>
            <person name="Jiang Y."/>
            <person name="Adhikari A."/>
            <person name="Zheng C.-J."/>
            <person name="Schuster L."/>
            <person name="Cowan T.M."/>
            <person name="Smanski M.J."/>
            <person name="Chevrette M.G."/>
            <person name="De Carvalho L.P.S."/>
            <person name="Shen B."/>
        </authorList>
    </citation>
    <scope>NUCLEOTIDE SEQUENCE [LARGE SCALE GENOMIC DNA]</scope>
    <source>
        <strain evidence="2 3">NPDC020602</strain>
    </source>
</reference>
<name>A0ABW7ULV3_9ACTN</name>
<dbReference type="PANTHER" id="PTHR36454:SF1">
    <property type="entry name" value="DUF1015 DOMAIN-CONTAINING PROTEIN"/>
    <property type="match status" value="1"/>
</dbReference>
<dbReference type="RefSeq" id="WP_398713413.1">
    <property type="nucleotide sequence ID" value="NZ_JBIRUI010000026.1"/>
</dbReference>
<dbReference type="InterPro" id="IPR008323">
    <property type="entry name" value="UCP033563"/>
</dbReference>
<dbReference type="EMBL" id="JBIRUI010000026">
    <property type="protein sequence ID" value="MFI1718766.1"/>
    <property type="molecule type" value="Genomic_DNA"/>
</dbReference>